<accession>A0ABD5RP54</accession>
<keyword evidence="15" id="KW-1185">Reference proteome</keyword>
<keyword evidence="11" id="KW-0739">Sodium transport</keyword>
<dbReference type="PROSITE" id="PS50283">
    <property type="entry name" value="NA_SOLUT_SYMP_3"/>
    <property type="match status" value="1"/>
</dbReference>
<dbReference type="Gene3D" id="1.20.1730.10">
    <property type="entry name" value="Sodium/glucose cotransporter"/>
    <property type="match status" value="1"/>
</dbReference>
<comment type="subcellular location">
    <subcellularLocation>
        <location evidence="1">Cell membrane</location>
        <topology evidence="1">Multi-pass membrane protein</topology>
    </subcellularLocation>
</comment>
<feature type="transmembrane region" description="Helical" evidence="13">
    <location>
        <begin position="407"/>
        <end position="430"/>
    </location>
</feature>
<feature type="transmembrane region" description="Helical" evidence="13">
    <location>
        <begin position="93"/>
        <end position="112"/>
    </location>
</feature>
<keyword evidence="4" id="KW-1003">Cell membrane</keyword>
<feature type="transmembrane region" description="Helical" evidence="13">
    <location>
        <begin position="291"/>
        <end position="316"/>
    </location>
</feature>
<dbReference type="CDD" id="cd10322">
    <property type="entry name" value="SLC5sbd"/>
    <property type="match status" value="1"/>
</dbReference>
<feature type="transmembrane region" description="Helical" evidence="13">
    <location>
        <begin position="480"/>
        <end position="503"/>
    </location>
</feature>
<dbReference type="InterPro" id="IPR038377">
    <property type="entry name" value="Na/Glc_symporter_sf"/>
</dbReference>
<evidence type="ECO:0000313" key="14">
    <source>
        <dbReference type="EMBL" id="MFC5972442.1"/>
    </source>
</evidence>
<feature type="transmembrane region" description="Helical" evidence="13">
    <location>
        <begin position="55"/>
        <end position="81"/>
    </location>
</feature>
<dbReference type="InterPro" id="IPR050277">
    <property type="entry name" value="Sodium:Solute_Symporter"/>
</dbReference>
<feature type="transmembrane region" description="Helical" evidence="13">
    <location>
        <begin position="336"/>
        <end position="361"/>
    </location>
</feature>
<evidence type="ECO:0000256" key="13">
    <source>
        <dbReference type="SAM" id="Phobius"/>
    </source>
</evidence>
<dbReference type="Pfam" id="PF00474">
    <property type="entry name" value="SSF"/>
    <property type="match status" value="1"/>
</dbReference>
<protein>
    <submittedName>
        <fullName evidence="14">Sodium:solute symporter</fullName>
    </submittedName>
</protein>
<dbReference type="GO" id="GO:0005886">
    <property type="term" value="C:plasma membrane"/>
    <property type="evidence" value="ECO:0007669"/>
    <property type="project" value="UniProtKB-SubCell"/>
</dbReference>
<comment type="caution">
    <text evidence="14">The sequence shown here is derived from an EMBL/GenBank/DDBJ whole genome shotgun (WGS) entry which is preliminary data.</text>
</comment>
<keyword evidence="10 13" id="KW-0472">Membrane</keyword>
<sequence length="522" mass="55419">MSQPATGVSSVLSAVPLQSTLAVQTGVIGAYLVVALAVGLVAYRLSSDTAEDYYLASRTLGTVVLLFTTFATLLSAFTFFAGPNIAYSLGPEWILVMGLMDGILFAILWYVLGYKQWLVGRVHGYVTLGEMLGDRFGSRSLRVLVALVGLFWLFPYVMLQQRGAGIALESLTDGAIPYWVGAGGITLFMILYVGISGMRGVAWTDTLQGAFMLVATWAAALWVLMEVGGAGAATDALAASNPEFLALGGGAYTQQYVVSTAVSIAFGVAMFPQINQRFFAASSKRVLKRTFTLWPVLVLLLFVPAFMLGAWAQGLGIQVPEGGNVVPILLNEYTPVWFAALVVAGAIAAMMSSSDSMLLSGASYLTRDVYRPLFGRPDREAMLARGGVVVFALGSFVASLFTNQTLFVIGDTAFGGFAQMTLPVLVALYWRRTTRTGIATGIVGAQAFYLVHVAATLLPASSVPFVSGDVSLASLGATYYLGWTPQMVGILLSLVLTVGVSLVTAPADSEERAVYFEGLRAD</sequence>
<keyword evidence="7 13" id="KW-1133">Transmembrane helix</keyword>
<dbReference type="GO" id="GO:0006814">
    <property type="term" value="P:sodium ion transport"/>
    <property type="evidence" value="ECO:0007669"/>
    <property type="project" value="UniProtKB-KW"/>
</dbReference>
<dbReference type="Proteomes" id="UP001596099">
    <property type="component" value="Unassembled WGS sequence"/>
</dbReference>
<feature type="transmembrane region" description="Helical" evidence="13">
    <location>
        <begin position="178"/>
        <end position="198"/>
    </location>
</feature>
<evidence type="ECO:0000313" key="15">
    <source>
        <dbReference type="Proteomes" id="UP001596099"/>
    </source>
</evidence>
<dbReference type="AlphaFoldDB" id="A0ABD5RP54"/>
<comment type="similarity">
    <text evidence="2 12">Belongs to the sodium:solute symporter (SSF) (TC 2.A.21) family.</text>
</comment>
<keyword evidence="9" id="KW-0406">Ion transport</keyword>
<evidence type="ECO:0000256" key="1">
    <source>
        <dbReference type="ARBA" id="ARBA00004651"/>
    </source>
</evidence>
<keyword evidence="5 13" id="KW-0812">Transmembrane</keyword>
<reference evidence="14 15" key="1">
    <citation type="journal article" date="2019" name="Int. J. Syst. Evol. Microbiol.">
        <title>The Global Catalogue of Microorganisms (GCM) 10K type strain sequencing project: providing services to taxonomists for standard genome sequencing and annotation.</title>
        <authorList>
            <consortium name="The Broad Institute Genomics Platform"/>
            <consortium name="The Broad Institute Genome Sequencing Center for Infectious Disease"/>
            <person name="Wu L."/>
            <person name="Ma J."/>
        </authorList>
    </citation>
    <scope>NUCLEOTIDE SEQUENCE [LARGE SCALE GENOMIC DNA]</scope>
    <source>
        <strain evidence="14 15">CGMCC 1.12543</strain>
    </source>
</reference>
<evidence type="ECO:0000256" key="12">
    <source>
        <dbReference type="RuleBase" id="RU362091"/>
    </source>
</evidence>
<dbReference type="GO" id="GO:0015293">
    <property type="term" value="F:symporter activity"/>
    <property type="evidence" value="ECO:0007669"/>
    <property type="project" value="UniProtKB-KW"/>
</dbReference>
<evidence type="ECO:0000256" key="7">
    <source>
        <dbReference type="ARBA" id="ARBA00022989"/>
    </source>
</evidence>
<feature type="transmembrane region" description="Helical" evidence="13">
    <location>
        <begin position="437"/>
        <end position="460"/>
    </location>
</feature>
<feature type="transmembrane region" description="Helical" evidence="13">
    <location>
        <begin position="20"/>
        <end position="43"/>
    </location>
</feature>
<evidence type="ECO:0000256" key="4">
    <source>
        <dbReference type="ARBA" id="ARBA00022475"/>
    </source>
</evidence>
<dbReference type="InterPro" id="IPR001734">
    <property type="entry name" value="Na/solute_symporter"/>
</dbReference>
<gene>
    <name evidence="14" type="ORF">ACFPYI_13965</name>
</gene>
<evidence type="ECO:0000256" key="10">
    <source>
        <dbReference type="ARBA" id="ARBA00023136"/>
    </source>
</evidence>
<feature type="transmembrane region" description="Helical" evidence="13">
    <location>
        <begin position="141"/>
        <end position="158"/>
    </location>
</feature>
<keyword evidence="8" id="KW-0915">Sodium</keyword>
<evidence type="ECO:0000256" key="2">
    <source>
        <dbReference type="ARBA" id="ARBA00006434"/>
    </source>
</evidence>
<feature type="transmembrane region" description="Helical" evidence="13">
    <location>
        <begin position="210"/>
        <end position="233"/>
    </location>
</feature>
<evidence type="ECO:0000256" key="9">
    <source>
        <dbReference type="ARBA" id="ARBA00023065"/>
    </source>
</evidence>
<evidence type="ECO:0000256" key="6">
    <source>
        <dbReference type="ARBA" id="ARBA00022847"/>
    </source>
</evidence>
<organism evidence="14 15">
    <name type="scientific">Halomarina salina</name>
    <dbReference type="NCBI Taxonomy" id="1872699"/>
    <lineage>
        <taxon>Archaea</taxon>
        <taxon>Methanobacteriati</taxon>
        <taxon>Methanobacteriota</taxon>
        <taxon>Stenosarchaea group</taxon>
        <taxon>Halobacteria</taxon>
        <taxon>Halobacteriales</taxon>
        <taxon>Natronomonadaceae</taxon>
        <taxon>Halomarina</taxon>
    </lineage>
</organism>
<feature type="transmembrane region" description="Helical" evidence="13">
    <location>
        <begin position="382"/>
        <end position="401"/>
    </location>
</feature>
<evidence type="ECO:0000256" key="5">
    <source>
        <dbReference type="ARBA" id="ARBA00022692"/>
    </source>
</evidence>
<proteinExistence type="inferred from homology"/>
<dbReference type="PANTHER" id="PTHR48086">
    <property type="entry name" value="SODIUM/PROLINE SYMPORTER-RELATED"/>
    <property type="match status" value="1"/>
</dbReference>
<keyword evidence="6" id="KW-0769">Symport</keyword>
<keyword evidence="3" id="KW-0813">Transport</keyword>
<name>A0ABD5RP54_9EURY</name>
<feature type="transmembrane region" description="Helical" evidence="13">
    <location>
        <begin position="253"/>
        <end position="271"/>
    </location>
</feature>
<evidence type="ECO:0000256" key="3">
    <source>
        <dbReference type="ARBA" id="ARBA00022448"/>
    </source>
</evidence>
<evidence type="ECO:0000256" key="11">
    <source>
        <dbReference type="ARBA" id="ARBA00023201"/>
    </source>
</evidence>
<evidence type="ECO:0000256" key="8">
    <source>
        <dbReference type="ARBA" id="ARBA00023053"/>
    </source>
</evidence>
<dbReference type="RefSeq" id="WP_247415761.1">
    <property type="nucleotide sequence ID" value="NZ_JALLGW010000001.1"/>
</dbReference>
<dbReference type="PANTHER" id="PTHR48086:SF3">
    <property type="entry name" value="SODIUM_PROLINE SYMPORTER"/>
    <property type="match status" value="1"/>
</dbReference>
<dbReference type="EMBL" id="JBHSQH010000001">
    <property type="protein sequence ID" value="MFC5972442.1"/>
    <property type="molecule type" value="Genomic_DNA"/>
</dbReference>